<accession>A0ABN8YX72</accession>
<keyword evidence="3" id="KW-1185">Reference proteome</keyword>
<protein>
    <recommendedName>
        <fullName evidence="4">Secreted protein</fullName>
    </recommendedName>
</protein>
<organism evidence="2 3">
    <name type="scientific">Rangifer tarandus platyrhynchus</name>
    <name type="common">Svalbard reindeer</name>
    <dbReference type="NCBI Taxonomy" id="3082113"/>
    <lineage>
        <taxon>Eukaryota</taxon>
        <taxon>Metazoa</taxon>
        <taxon>Chordata</taxon>
        <taxon>Craniata</taxon>
        <taxon>Vertebrata</taxon>
        <taxon>Euteleostomi</taxon>
        <taxon>Mammalia</taxon>
        <taxon>Eutheria</taxon>
        <taxon>Laurasiatheria</taxon>
        <taxon>Artiodactyla</taxon>
        <taxon>Ruminantia</taxon>
        <taxon>Pecora</taxon>
        <taxon>Cervidae</taxon>
        <taxon>Odocoileinae</taxon>
        <taxon>Rangifer</taxon>
    </lineage>
</organism>
<evidence type="ECO:0000256" key="1">
    <source>
        <dbReference type="SAM" id="SignalP"/>
    </source>
</evidence>
<name>A0ABN8YX72_RANTA</name>
<evidence type="ECO:0000313" key="3">
    <source>
        <dbReference type="Proteomes" id="UP001176941"/>
    </source>
</evidence>
<feature type="chain" id="PRO_5046805372" description="Secreted protein" evidence="1">
    <location>
        <begin position="29"/>
        <end position="101"/>
    </location>
</feature>
<evidence type="ECO:0000313" key="2">
    <source>
        <dbReference type="EMBL" id="CAI9166074.1"/>
    </source>
</evidence>
<proteinExistence type="predicted"/>
<feature type="signal peptide" evidence="1">
    <location>
        <begin position="1"/>
        <end position="28"/>
    </location>
</feature>
<dbReference type="EMBL" id="OX459961">
    <property type="protein sequence ID" value="CAI9166074.1"/>
    <property type="molecule type" value="Genomic_DNA"/>
</dbReference>
<sequence length="101" mass="10871">MSLHTHTHQNVNLFCFLFAVSVSQTVEGASGRDVRSDKKAGWTGRLLLGSHFPSSLLPVRFQTRGLHVGARGMGKPLLCPLPPLPSCSAQVSRLMLSSGVM</sequence>
<gene>
    <name evidence="2" type="ORF">MRATA1EN1_LOCUS15036</name>
</gene>
<reference evidence="2" key="1">
    <citation type="submission" date="2023-04" db="EMBL/GenBank/DDBJ databases">
        <authorList>
            <consortium name="ELIXIR-Norway"/>
        </authorList>
    </citation>
    <scope>NUCLEOTIDE SEQUENCE [LARGE SCALE GENOMIC DNA]</scope>
</reference>
<keyword evidence="1" id="KW-0732">Signal</keyword>
<evidence type="ECO:0008006" key="4">
    <source>
        <dbReference type="Google" id="ProtNLM"/>
    </source>
</evidence>
<dbReference type="Proteomes" id="UP001176941">
    <property type="component" value="Chromosome 25"/>
</dbReference>